<feature type="domain" description="MPN" evidence="6">
    <location>
        <begin position="31"/>
        <end position="156"/>
    </location>
</feature>
<evidence type="ECO:0000259" key="6">
    <source>
        <dbReference type="PROSITE" id="PS50249"/>
    </source>
</evidence>
<dbReference type="InterPro" id="IPR001405">
    <property type="entry name" value="UPF0758"/>
</dbReference>
<dbReference type="PROSITE" id="PS01302">
    <property type="entry name" value="UPF0758"/>
    <property type="match status" value="1"/>
</dbReference>
<evidence type="ECO:0000256" key="2">
    <source>
        <dbReference type="ARBA" id="ARBA00022723"/>
    </source>
</evidence>
<dbReference type="Proteomes" id="UP000184112">
    <property type="component" value="Unassembled WGS sequence"/>
</dbReference>
<name>A0A1M5QSM2_FLAJO</name>
<keyword evidence="2" id="KW-0479">Metal-binding</keyword>
<keyword evidence="5" id="KW-0482">Metalloprotease</keyword>
<proteinExistence type="predicted"/>
<dbReference type="AlphaFoldDB" id="A0A1M5QSM2"/>
<dbReference type="CDD" id="cd08071">
    <property type="entry name" value="MPN_DUF2466"/>
    <property type="match status" value="1"/>
</dbReference>
<dbReference type="RefSeq" id="WP_073410127.1">
    <property type="nucleotide sequence ID" value="NZ_FQWH01000007.1"/>
</dbReference>
<reference evidence="7 8" key="1">
    <citation type="submission" date="2016-11" db="EMBL/GenBank/DDBJ databases">
        <authorList>
            <person name="Jaros S."/>
            <person name="Januszkiewicz K."/>
            <person name="Wedrychowicz H."/>
        </authorList>
    </citation>
    <scope>NUCLEOTIDE SEQUENCE [LARGE SCALE GENOMIC DNA]</scope>
    <source>
        <strain evidence="7 8">DSM 6792</strain>
    </source>
</reference>
<organism evidence="7 8">
    <name type="scientific">Flavobacterium johnsoniae</name>
    <name type="common">Cytophaga johnsonae</name>
    <dbReference type="NCBI Taxonomy" id="986"/>
    <lineage>
        <taxon>Bacteria</taxon>
        <taxon>Pseudomonadati</taxon>
        <taxon>Bacteroidota</taxon>
        <taxon>Flavobacteriia</taxon>
        <taxon>Flavobacteriales</taxon>
        <taxon>Flavobacteriaceae</taxon>
        <taxon>Flavobacterium</taxon>
    </lineage>
</organism>
<evidence type="ECO:0000256" key="4">
    <source>
        <dbReference type="ARBA" id="ARBA00022833"/>
    </source>
</evidence>
<dbReference type="InterPro" id="IPR025657">
    <property type="entry name" value="RadC_JAB"/>
</dbReference>
<evidence type="ECO:0000256" key="1">
    <source>
        <dbReference type="ARBA" id="ARBA00022670"/>
    </source>
</evidence>
<dbReference type="PANTHER" id="PTHR30471:SF3">
    <property type="entry name" value="UPF0758 PROTEIN YEES-RELATED"/>
    <property type="match status" value="1"/>
</dbReference>
<dbReference type="InterPro" id="IPR020891">
    <property type="entry name" value="UPF0758_CS"/>
</dbReference>
<dbReference type="GO" id="GO:0008237">
    <property type="term" value="F:metallopeptidase activity"/>
    <property type="evidence" value="ECO:0007669"/>
    <property type="project" value="UniProtKB-KW"/>
</dbReference>
<dbReference type="GO" id="GO:0046872">
    <property type="term" value="F:metal ion binding"/>
    <property type="evidence" value="ECO:0007669"/>
    <property type="project" value="UniProtKB-KW"/>
</dbReference>
<sequence length="156" mass="17496">MKNQHQNTDWQKVSEIELIYKSRVKSADRPYITSSRDAYRILLESWDSGKIEFFEQFKVLLLNQSNRVLGIYEVSSGGIAGTVVDMRLLFAAALKAAAVGIIITHNHPSGKTAPSEADRNMTRKIREAGKLLDIPLLDHLIVTPETYYSFADEGAL</sequence>
<accession>A0A1M5QSM2</accession>
<keyword evidence="1" id="KW-0645">Protease</keyword>
<dbReference type="PANTHER" id="PTHR30471">
    <property type="entry name" value="DNA REPAIR PROTEIN RADC"/>
    <property type="match status" value="1"/>
</dbReference>
<gene>
    <name evidence="7" type="ORF">SAMN05444388_107146</name>
</gene>
<evidence type="ECO:0000313" key="7">
    <source>
        <dbReference type="EMBL" id="SHH16866.1"/>
    </source>
</evidence>
<evidence type="ECO:0000313" key="8">
    <source>
        <dbReference type="Proteomes" id="UP000184112"/>
    </source>
</evidence>
<dbReference type="EMBL" id="FQWH01000007">
    <property type="protein sequence ID" value="SHH16866.1"/>
    <property type="molecule type" value="Genomic_DNA"/>
</dbReference>
<evidence type="ECO:0000256" key="3">
    <source>
        <dbReference type="ARBA" id="ARBA00022801"/>
    </source>
</evidence>
<protein>
    <submittedName>
        <fullName evidence="7">DNA repair protein radc</fullName>
    </submittedName>
</protein>
<keyword evidence="3" id="KW-0378">Hydrolase</keyword>
<dbReference type="Pfam" id="PF04002">
    <property type="entry name" value="RadC"/>
    <property type="match status" value="1"/>
</dbReference>
<keyword evidence="4" id="KW-0862">Zinc</keyword>
<dbReference type="PROSITE" id="PS50249">
    <property type="entry name" value="MPN"/>
    <property type="match status" value="1"/>
</dbReference>
<dbReference type="GO" id="GO:0006508">
    <property type="term" value="P:proteolysis"/>
    <property type="evidence" value="ECO:0007669"/>
    <property type="project" value="UniProtKB-KW"/>
</dbReference>
<dbReference type="InterPro" id="IPR037518">
    <property type="entry name" value="MPN"/>
</dbReference>
<evidence type="ECO:0000256" key="5">
    <source>
        <dbReference type="ARBA" id="ARBA00023049"/>
    </source>
</evidence>
<dbReference type="Gene3D" id="3.40.140.10">
    <property type="entry name" value="Cytidine Deaminase, domain 2"/>
    <property type="match status" value="1"/>
</dbReference>